<sequence>MEKGDRLRLPVYPKAVARGNAVIVIWEGGEEQLWGHEDDEPIAVAVAEDIQLGLRAIHYVRTSLLESLGETMGLLEEAGVPAEHLDDIMYEGYRGIRRWFVELEKTKSVEALLSA</sequence>
<accession>G9BAK4</accession>
<name>G9BAK4_9ARCH</name>
<protein>
    <submittedName>
        <fullName evidence="1">Uncharacterized protein</fullName>
    </submittedName>
</protein>
<gene>
    <name evidence="1" type="ORF">E6-3G_5</name>
</gene>
<dbReference type="EMBL" id="HQ214610">
    <property type="protein sequence ID" value="ADP09420.1"/>
    <property type="molecule type" value="Genomic_DNA"/>
</dbReference>
<proteinExistence type="predicted"/>
<reference evidence="1" key="1">
    <citation type="journal article" date="2012" name="Environ. Microbiol.">
        <title>Genetic structure of three fosmid-fragments encoding 16S rRNA genes of the Miscellaneous Crenarchaeotic Group (MCG): implications for physiology and evolution of marine sedimentary archaea.</title>
        <authorList>
            <person name="Li P.Y."/>
            <person name="Xie B.B."/>
            <person name="Zhang X.Y."/>
            <person name="Qin Q.L."/>
            <person name="Dang H.Y."/>
            <person name="Wang X.M."/>
            <person name="Chen X.L."/>
            <person name="Yu J."/>
            <person name="Zhang Y.Z."/>
        </authorList>
    </citation>
    <scope>NUCLEOTIDE SEQUENCE</scope>
</reference>
<evidence type="ECO:0000313" key="1">
    <source>
        <dbReference type="EMBL" id="ADP09420.1"/>
    </source>
</evidence>
<organism evidence="1">
    <name type="scientific">uncultured marine crenarchaeote E6-3G</name>
    <dbReference type="NCBI Taxonomy" id="907719"/>
    <lineage>
        <taxon>Archaea</taxon>
        <taxon>Candidatus Bathyarchaeota</taxon>
        <taxon>environmental samples</taxon>
    </lineage>
</organism>
<dbReference type="AlphaFoldDB" id="G9BAK4"/>